<evidence type="ECO:0000313" key="2">
    <source>
        <dbReference type="EMBL" id="CAK9080759.1"/>
    </source>
</evidence>
<dbReference type="EMBL" id="CAXAMN010023773">
    <property type="protein sequence ID" value="CAK9080759.1"/>
    <property type="molecule type" value="Genomic_DNA"/>
</dbReference>
<keyword evidence="3" id="KW-1185">Reference proteome</keyword>
<comment type="caution">
    <text evidence="2">The sequence shown here is derived from an EMBL/GenBank/DDBJ whole genome shotgun (WGS) entry which is preliminary data.</text>
</comment>
<feature type="compositionally biased region" description="Polar residues" evidence="1">
    <location>
        <begin position="294"/>
        <end position="306"/>
    </location>
</feature>
<feature type="region of interest" description="Disordered" evidence="1">
    <location>
        <begin position="269"/>
        <end position="358"/>
    </location>
</feature>
<accession>A0ABP0PXU0</accession>
<gene>
    <name evidence="2" type="ORF">CCMP2556_LOCUS39603</name>
</gene>
<name>A0ABP0PXU0_9DINO</name>
<feature type="compositionally biased region" description="Low complexity" evidence="1">
    <location>
        <begin position="417"/>
        <end position="426"/>
    </location>
</feature>
<reference evidence="2 3" key="1">
    <citation type="submission" date="2024-02" db="EMBL/GenBank/DDBJ databases">
        <authorList>
            <person name="Chen Y."/>
            <person name="Shah S."/>
            <person name="Dougan E. K."/>
            <person name="Thang M."/>
            <person name="Chan C."/>
        </authorList>
    </citation>
    <scope>NUCLEOTIDE SEQUENCE [LARGE SCALE GENOMIC DNA]</scope>
</reference>
<feature type="region of interest" description="Disordered" evidence="1">
    <location>
        <begin position="404"/>
        <end position="460"/>
    </location>
</feature>
<feature type="compositionally biased region" description="Basic and acidic residues" evidence="1">
    <location>
        <begin position="310"/>
        <end position="319"/>
    </location>
</feature>
<feature type="compositionally biased region" description="Basic and acidic residues" evidence="1">
    <location>
        <begin position="269"/>
        <end position="288"/>
    </location>
</feature>
<evidence type="ECO:0000313" key="3">
    <source>
        <dbReference type="Proteomes" id="UP001642484"/>
    </source>
</evidence>
<proteinExistence type="predicted"/>
<evidence type="ECO:0000256" key="1">
    <source>
        <dbReference type="SAM" id="MobiDB-lite"/>
    </source>
</evidence>
<sequence length="673" mass="75233">MRKECPEMDAENLMNLSVHGHNQTIGASGFSPFQWCRGSDAPEPTLPVGLRPREAFDGMLKLKAKAKVAYEMEYAKSRMSRLSNATGRAPNLYKTGALTMVWRQQGGKGRWVGPLRVLLQEGSTLWLATGSAIVKAKLNQVRAVTRREELQASLEGTAVYRMPVTLDSLLRHFTGKHFTNICGETPPEESREKDVSGATVTLEPKEKMPKNDHWRVENEKWLIRVHRAPRLGLFTPARVASSPVPEDRLTGVRKTYVQPAVPGSNKITLEDDFRESDEPHRHLQERWTGETWLEISTASASAPTSRGTKRQKEEGKDDPSLEQVPKKTPVPEAPATEGLAIPPTPAGMPSTPRPNAQLDEAMTPQERGGQTVIGNHCSVRECSLPGGHDGPHINQHGKRFHWNSRDGITMDEDDDSSSSSSSSSSDSSEEMIPEKKKPPPTKVIKRKGKKPPDKRSEQNMYLTVDEDTAFSIEIDITPKEKIGYTRLQADQCVFILKDHSQEEMPIVSVIGTHVDDLLVGGQEDSDVFQNAFRQLGEAYKWGKWEEDAFTFTGCQIQSYADKTIRVSQEEYTDRWIEEIPLTAERMQLKKDKATAAEAKTGVRSLECNWARSMKERSLDLGGESAGFDSGRSLLDELGRGWTSPEARKARNTAKVVRRRAEGDFGEARHWLEK</sequence>
<organism evidence="2 3">
    <name type="scientific">Durusdinium trenchii</name>
    <dbReference type="NCBI Taxonomy" id="1381693"/>
    <lineage>
        <taxon>Eukaryota</taxon>
        <taxon>Sar</taxon>
        <taxon>Alveolata</taxon>
        <taxon>Dinophyceae</taxon>
        <taxon>Suessiales</taxon>
        <taxon>Symbiodiniaceae</taxon>
        <taxon>Durusdinium</taxon>
    </lineage>
</organism>
<protein>
    <submittedName>
        <fullName evidence="2">Uncharacterized protein</fullName>
    </submittedName>
</protein>
<dbReference type="Proteomes" id="UP001642484">
    <property type="component" value="Unassembled WGS sequence"/>
</dbReference>